<dbReference type="EMBL" id="FQWB01000006">
    <property type="protein sequence ID" value="SHG71119.1"/>
    <property type="molecule type" value="Genomic_DNA"/>
</dbReference>
<protein>
    <submittedName>
        <fullName evidence="1">Uncharacterized protein</fullName>
    </submittedName>
</protein>
<keyword evidence="2" id="KW-1185">Reference proteome</keyword>
<proteinExistence type="predicted"/>
<dbReference type="AlphaFoldDB" id="A0A1M5M2H8"/>
<dbReference type="Proteomes" id="UP000184516">
    <property type="component" value="Unassembled WGS sequence"/>
</dbReference>
<evidence type="ECO:0000313" key="2">
    <source>
        <dbReference type="Proteomes" id="UP000184516"/>
    </source>
</evidence>
<evidence type="ECO:0000313" key="1">
    <source>
        <dbReference type="EMBL" id="SHG71119.1"/>
    </source>
</evidence>
<sequence length="68" mass="7830">MLYYICKGMQTSESIVNTGFSIGCNVVLRYNNRYNKTSISMLFYALFCICKKYNVNKYSTLSANRMVG</sequence>
<accession>A0A1M5M2H8</accession>
<dbReference type="PROSITE" id="PS51257">
    <property type="entry name" value="PROKAR_LIPOPROTEIN"/>
    <property type="match status" value="1"/>
</dbReference>
<name>A0A1M5M2H8_9FLAO</name>
<organism evidence="1 2">
    <name type="scientific">Flavobacterium fluvii</name>
    <dbReference type="NCBI Taxonomy" id="468056"/>
    <lineage>
        <taxon>Bacteria</taxon>
        <taxon>Pseudomonadati</taxon>
        <taxon>Bacteroidota</taxon>
        <taxon>Flavobacteriia</taxon>
        <taxon>Flavobacteriales</taxon>
        <taxon>Flavobacteriaceae</taxon>
        <taxon>Flavobacterium</taxon>
    </lineage>
</organism>
<gene>
    <name evidence="1" type="ORF">SAMN05443549_1069</name>
</gene>
<reference evidence="2" key="1">
    <citation type="submission" date="2016-11" db="EMBL/GenBank/DDBJ databases">
        <authorList>
            <person name="Varghese N."/>
            <person name="Submissions S."/>
        </authorList>
    </citation>
    <scope>NUCLEOTIDE SEQUENCE [LARGE SCALE GENOMIC DNA]</scope>
    <source>
        <strain evidence="2">DSM 19978</strain>
    </source>
</reference>